<dbReference type="EMBL" id="KK785431">
    <property type="protein sequence ID" value="KDO42835.1"/>
    <property type="molecule type" value="Genomic_DNA"/>
</dbReference>
<proteinExistence type="predicted"/>
<dbReference type="Proteomes" id="UP000027120">
    <property type="component" value="Unassembled WGS sequence"/>
</dbReference>
<gene>
    <name evidence="1" type="ORF">CISIN_1g0280011mg</name>
</gene>
<reference evidence="1 2" key="1">
    <citation type="submission" date="2014-04" db="EMBL/GenBank/DDBJ databases">
        <authorList>
            <consortium name="International Citrus Genome Consortium"/>
            <person name="Gmitter F."/>
            <person name="Chen C."/>
            <person name="Farmerie W."/>
            <person name="Harkins T."/>
            <person name="Desany B."/>
            <person name="Mohiuddin M."/>
            <person name="Kodira C."/>
            <person name="Borodovsky M."/>
            <person name="Lomsadze A."/>
            <person name="Burns P."/>
            <person name="Jenkins J."/>
            <person name="Prochnik S."/>
            <person name="Shu S."/>
            <person name="Chapman J."/>
            <person name="Pitluck S."/>
            <person name="Schmutz J."/>
            <person name="Rokhsar D."/>
        </authorList>
    </citation>
    <scope>NUCLEOTIDE SEQUENCE</scope>
</reference>
<name>A0A067DMM7_CITSI</name>
<feature type="non-terminal residue" evidence="1">
    <location>
        <position position="1"/>
    </location>
</feature>
<evidence type="ECO:0000313" key="1">
    <source>
        <dbReference type="EMBL" id="KDO42835.1"/>
    </source>
</evidence>
<protein>
    <submittedName>
        <fullName evidence="1">Uncharacterized protein</fullName>
    </submittedName>
</protein>
<accession>A0A067DMM7</accession>
<keyword evidence="2" id="KW-1185">Reference proteome</keyword>
<sequence length="9" mass="1021">AAHTVRCTY</sequence>
<organism evidence="1 2">
    <name type="scientific">Citrus sinensis</name>
    <name type="common">Sweet orange</name>
    <name type="synonym">Citrus aurantium var. sinensis</name>
    <dbReference type="NCBI Taxonomy" id="2711"/>
    <lineage>
        <taxon>Eukaryota</taxon>
        <taxon>Viridiplantae</taxon>
        <taxon>Streptophyta</taxon>
        <taxon>Embryophyta</taxon>
        <taxon>Tracheophyta</taxon>
        <taxon>Spermatophyta</taxon>
        <taxon>Magnoliopsida</taxon>
        <taxon>eudicotyledons</taxon>
        <taxon>Gunneridae</taxon>
        <taxon>Pentapetalae</taxon>
        <taxon>rosids</taxon>
        <taxon>malvids</taxon>
        <taxon>Sapindales</taxon>
        <taxon>Rutaceae</taxon>
        <taxon>Aurantioideae</taxon>
        <taxon>Citrus</taxon>
    </lineage>
</organism>
<evidence type="ECO:0000313" key="2">
    <source>
        <dbReference type="Proteomes" id="UP000027120"/>
    </source>
</evidence>